<evidence type="ECO:0000313" key="1">
    <source>
        <dbReference type="EMBL" id="KOY38604.1"/>
    </source>
</evidence>
<protein>
    <submittedName>
        <fullName evidence="1">Uncharacterized protein</fullName>
    </submittedName>
</protein>
<dbReference type="AlphaFoldDB" id="A0AAW3J0B8"/>
<dbReference type="Proteomes" id="UP000037697">
    <property type="component" value="Unassembled WGS sequence"/>
</dbReference>
<organism evidence="1 2">
    <name type="scientific">Vibrio parahaemolyticus</name>
    <dbReference type="NCBI Taxonomy" id="670"/>
    <lineage>
        <taxon>Bacteria</taxon>
        <taxon>Pseudomonadati</taxon>
        <taxon>Pseudomonadota</taxon>
        <taxon>Gammaproteobacteria</taxon>
        <taxon>Vibrionales</taxon>
        <taxon>Vibrionaceae</taxon>
        <taxon>Vibrio</taxon>
    </lineage>
</organism>
<dbReference type="RefSeq" id="WP_025630482.1">
    <property type="nucleotide sequence ID" value="NZ_JNSZ02000015.1"/>
</dbReference>
<dbReference type="InterPro" id="IPR056250">
    <property type="entry name" value="AEP-like"/>
</dbReference>
<proteinExistence type="predicted"/>
<name>A0AAW3J0B8_VIBPH</name>
<reference evidence="1 2" key="1">
    <citation type="submission" date="2015-07" db="EMBL/GenBank/DDBJ databases">
        <title>Foodborne Vibrio parahaemolyticus Isolates.</title>
        <authorList>
            <person name="Ronholm J."/>
            <person name="Petronella N."/>
            <person name="Kenwell R."/>
            <person name="Banerjee S."/>
        </authorList>
    </citation>
    <scope>NUCLEOTIDE SEQUENCE [LARGE SCALE GENOMIC DNA]</scope>
    <source>
        <strain evidence="1 2">HS-06-05</strain>
    </source>
</reference>
<accession>A0AAW3J0B8</accession>
<gene>
    <name evidence="1" type="ORF">ACX05_06885</name>
</gene>
<dbReference type="Pfam" id="PF24387">
    <property type="entry name" value="AEP-like"/>
    <property type="match status" value="1"/>
</dbReference>
<dbReference type="EMBL" id="LIRS01000047">
    <property type="protein sequence ID" value="KOY38604.1"/>
    <property type="molecule type" value="Genomic_DNA"/>
</dbReference>
<comment type="caution">
    <text evidence="1">The sequence shown here is derived from an EMBL/GenBank/DDBJ whole genome shotgun (WGS) entry which is preliminary data.</text>
</comment>
<sequence>MQTLHIEKVLKNNPDIRLFRFIKFSFENKVQDRLSNISSDEMSVIERCIKHKRENDISFWESYIRLGEDLNSRLFEHATFHNENNEYIYISKNDVIDFLKYNKEKNLALNSQVIMKNGQILHIPMLDFEVSSKANNIESVKNILKHFKLSGTILDSGKSYHFIGNNLIEKKSLIVLLSKFSLLYPIADRAWASHQIIENSASLRVSKKYGEYPNFIEDVNEGF</sequence>
<evidence type="ECO:0000313" key="2">
    <source>
        <dbReference type="Proteomes" id="UP000037697"/>
    </source>
</evidence>